<dbReference type="Proteomes" id="UP000324222">
    <property type="component" value="Unassembled WGS sequence"/>
</dbReference>
<gene>
    <name evidence="1" type="ORF">E2C01_074509</name>
</gene>
<proteinExistence type="predicted"/>
<dbReference type="AlphaFoldDB" id="A0A5B7IDP3"/>
<evidence type="ECO:0000313" key="1">
    <source>
        <dbReference type="EMBL" id="MPC79949.1"/>
    </source>
</evidence>
<comment type="caution">
    <text evidence="1">The sequence shown here is derived from an EMBL/GenBank/DDBJ whole genome shotgun (WGS) entry which is preliminary data.</text>
</comment>
<accession>A0A5B7IDP3</accession>
<sequence>METSLLALSGGLGRLLRQFVAGRHGRYLGGSAPALVLLLHPLVGLILGADVVHGAGQQAAAQQLLRVGAEDEFLEALGVFAARGGQRARQILRLDILGR</sequence>
<name>A0A5B7IDP3_PORTR</name>
<dbReference type="EMBL" id="VSRR010052546">
    <property type="protein sequence ID" value="MPC79949.1"/>
    <property type="molecule type" value="Genomic_DNA"/>
</dbReference>
<evidence type="ECO:0000313" key="2">
    <source>
        <dbReference type="Proteomes" id="UP000324222"/>
    </source>
</evidence>
<reference evidence="1 2" key="1">
    <citation type="submission" date="2019-05" db="EMBL/GenBank/DDBJ databases">
        <title>Another draft genome of Portunus trituberculatus and its Hox gene families provides insights of decapod evolution.</title>
        <authorList>
            <person name="Jeong J.-H."/>
            <person name="Song I."/>
            <person name="Kim S."/>
            <person name="Choi T."/>
            <person name="Kim D."/>
            <person name="Ryu S."/>
            <person name="Kim W."/>
        </authorList>
    </citation>
    <scope>NUCLEOTIDE SEQUENCE [LARGE SCALE GENOMIC DNA]</scope>
    <source>
        <tissue evidence="1">Muscle</tissue>
    </source>
</reference>
<keyword evidence="2" id="KW-1185">Reference proteome</keyword>
<protein>
    <submittedName>
        <fullName evidence="1">Uncharacterized protein</fullName>
    </submittedName>
</protein>
<organism evidence="1 2">
    <name type="scientific">Portunus trituberculatus</name>
    <name type="common">Swimming crab</name>
    <name type="synonym">Neptunus trituberculatus</name>
    <dbReference type="NCBI Taxonomy" id="210409"/>
    <lineage>
        <taxon>Eukaryota</taxon>
        <taxon>Metazoa</taxon>
        <taxon>Ecdysozoa</taxon>
        <taxon>Arthropoda</taxon>
        <taxon>Crustacea</taxon>
        <taxon>Multicrustacea</taxon>
        <taxon>Malacostraca</taxon>
        <taxon>Eumalacostraca</taxon>
        <taxon>Eucarida</taxon>
        <taxon>Decapoda</taxon>
        <taxon>Pleocyemata</taxon>
        <taxon>Brachyura</taxon>
        <taxon>Eubrachyura</taxon>
        <taxon>Portunoidea</taxon>
        <taxon>Portunidae</taxon>
        <taxon>Portuninae</taxon>
        <taxon>Portunus</taxon>
    </lineage>
</organism>